<dbReference type="InterPro" id="IPR023214">
    <property type="entry name" value="HAD_sf"/>
</dbReference>
<protein>
    <submittedName>
        <fullName evidence="1">Hydrolase</fullName>
    </submittedName>
</protein>
<organism evidence="1 2">
    <name type="scientific">Vibrio nereis</name>
    <dbReference type="NCBI Taxonomy" id="693"/>
    <lineage>
        <taxon>Bacteria</taxon>
        <taxon>Pseudomonadati</taxon>
        <taxon>Pseudomonadota</taxon>
        <taxon>Gammaproteobacteria</taxon>
        <taxon>Vibrionales</taxon>
        <taxon>Vibrionaceae</taxon>
        <taxon>Vibrio</taxon>
    </lineage>
</organism>
<comment type="caution">
    <text evidence="1">The sequence shown here is derived from an EMBL/GenBank/DDBJ whole genome shotgun (WGS) entry which is preliminary data.</text>
</comment>
<sequence length="157" mass="17186">MTKVYLFDWGDTLMIDFPEHSGKMCDWVQVQAVDGALEVLRKLSIKNKVYVATNASDSSEADIKAAFDRVGLSQYISGYFCKANLGIGKGTPEFFEKIVGVLGIDLKSVVMVGDSYDKDIAPAITAGIDVIWFNPTKQSVSAVQNVKQVSHLLEICT</sequence>
<dbReference type="Pfam" id="PF00702">
    <property type="entry name" value="Hydrolase"/>
    <property type="match status" value="1"/>
</dbReference>
<name>A0A0M0HIN4_VIBNE</name>
<dbReference type="OrthoDB" id="6196267at2"/>
<dbReference type="Gene3D" id="3.40.50.1000">
    <property type="entry name" value="HAD superfamily/HAD-like"/>
    <property type="match status" value="1"/>
</dbReference>
<proteinExistence type="predicted"/>
<dbReference type="RefSeq" id="WP_053397212.1">
    <property type="nucleotide sequence ID" value="NZ_LHPJ01000032.1"/>
</dbReference>
<dbReference type="STRING" id="693.AKJ17_18185"/>
<dbReference type="PANTHER" id="PTHR47478">
    <property type="match status" value="1"/>
</dbReference>
<dbReference type="PATRIC" id="fig|693.5.peg.3690"/>
<dbReference type="PANTHER" id="PTHR47478:SF1">
    <property type="entry name" value="PYRIMIDINE 5'-NUCLEOTIDASE YJJG"/>
    <property type="match status" value="1"/>
</dbReference>
<dbReference type="AlphaFoldDB" id="A0A0M0HIN4"/>
<dbReference type="Proteomes" id="UP000037515">
    <property type="component" value="Unassembled WGS sequence"/>
</dbReference>
<reference evidence="2" key="1">
    <citation type="submission" date="2015-08" db="EMBL/GenBank/DDBJ databases">
        <title>Vibrio galatheae sp. nov., a novel member of the Vibrionaceae family isolated from the Solomon Islands.</title>
        <authorList>
            <person name="Giubergia S."/>
            <person name="Machado H."/>
            <person name="Mateiu R.V."/>
            <person name="Gram L."/>
        </authorList>
    </citation>
    <scope>NUCLEOTIDE SEQUENCE [LARGE SCALE GENOMIC DNA]</scope>
    <source>
        <strain evidence="2">DSM 19584</strain>
    </source>
</reference>
<evidence type="ECO:0000313" key="1">
    <source>
        <dbReference type="EMBL" id="KOO01886.1"/>
    </source>
</evidence>
<evidence type="ECO:0000313" key="2">
    <source>
        <dbReference type="Proteomes" id="UP000037515"/>
    </source>
</evidence>
<dbReference type="GO" id="GO:0016787">
    <property type="term" value="F:hydrolase activity"/>
    <property type="evidence" value="ECO:0007669"/>
    <property type="project" value="UniProtKB-KW"/>
</dbReference>
<keyword evidence="1" id="KW-0378">Hydrolase</keyword>
<accession>A0A0M0HIN4</accession>
<gene>
    <name evidence="1" type="ORF">AKJ17_18185</name>
</gene>
<dbReference type="SUPFAM" id="SSF56784">
    <property type="entry name" value="HAD-like"/>
    <property type="match status" value="1"/>
</dbReference>
<keyword evidence="2" id="KW-1185">Reference proteome</keyword>
<dbReference type="InterPro" id="IPR052550">
    <property type="entry name" value="Pyrimidine_5'-ntase_YjjG"/>
</dbReference>
<dbReference type="EMBL" id="LHPJ01000032">
    <property type="protein sequence ID" value="KOO01886.1"/>
    <property type="molecule type" value="Genomic_DNA"/>
</dbReference>
<dbReference type="InterPro" id="IPR036412">
    <property type="entry name" value="HAD-like_sf"/>
</dbReference>